<dbReference type="AlphaFoldDB" id="A0A1I4TNT1"/>
<name>A0A1I4TNT1_9GAMM</name>
<keyword evidence="1" id="KW-0732">Signal</keyword>
<reference evidence="3" key="1">
    <citation type="submission" date="2016-10" db="EMBL/GenBank/DDBJ databases">
        <authorList>
            <person name="Varghese N."/>
            <person name="Submissions S."/>
        </authorList>
    </citation>
    <scope>NUCLEOTIDE SEQUENCE [LARGE SCALE GENOMIC DNA]</scope>
    <source>
        <strain evidence="3">DSM 24213</strain>
    </source>
</reference>
<evidence type="ECO:0000313" key="3">
    <source>
        <dbReference type="Proteomes" id="UP000243629"/>
    </source>
</evidence>
<evidence type="ECO:0000313" key="2">
    <source>
        <dbReference type="EMBL" id="SFM78197.1"/>
    </source>
</evidence>
<proteinExistence type="predicted"/>
<protein>
    <submittedName>
        <fullName evidence="2">Uncharacterized protein</fullName>
    </submittedName>
</protein>
<dbReference type="RefSeq" id="WP_093477869.1">
    <property type="nucleotide sequence ID" value="NZ_FOUI01000015.1"/>
</dbReference>
<evidence type="ECO:0000256" key="1">
    <source>
        <dbReference type="SAM" id="SignalP"/>
    </source>
</evidence>
<dbReference type="OrthoDB" id="6871517at2"/>
<accession>A0A1I4TNT1</accession>
<feature type="chain" id="PRO_5017238342" evidence="1">
    <location>
        <begin position="24"/>
        <end position="258"/>
    </location>
</feature>
<feature type="signal peptide" evidence="1">
    <location>
        <begin position="1"/>
        <end position="23"/>
    </location>
</feature>
<sequence length="258" mass="29775">MALQLSRLILLALFCFAPLVAQAVDLQRLQAMHEFRSQGYTAATYLLIDNNLYEKIREPENRIRYNEALSNMDAALRTLGMPAELSALKANLQLTIRELEGQPEEEAHFNLSTVNRIMQIHGQLDRMAESEYAGMTEGAPAELLTLHAQSLEISQILLLYQNNMFSSVGVYFMDNEDGMFTMLDNRITERAGELRKLFPDLQARLERLDKQYDFIRPRLLKYYEDWVPSMAAFYLQRNTRILDELSREQVRVSSLAQG</sequence>
<gene>
    <name evidence="2" type="ORF">SAMN05216217_11533</name>
</gene>
<dbReference type="Proteomes" id="UP000243629">
    <property type="component" value="Unassembled WGS sequence"/>
</dbReference>
<organism evidence="2 3">
    <name type="scientific">Halopseudomonas yangmingensis</name>
    <dbReference type="NCBI Taxonomy" id="1720063"/>
    <lineage>
        <taxon>Bacteria</taxon>
        <taxon>Pseudomonadati</taxon>
        <taxon>Pseudomonadota</taxon>
        <taxon>Gammaproteobacteria</taxon>
        <taxon>Pseudomonadales</taxon>
        <taxon>Pseudomonadaceae</taxon>
        <taxon>Halopseudomonas</taxon>
    </lineage>
</organism>
<keyword evidence="3" id="KW-1185">Reference proteome</keyword>
<dbReference type="EMBL" id="FOUI01000015">
    <property type="protein sequence ID" value="SFM78197.1"/>
    <property type="molecule type" value="Genomic_DNA"/>
</dbReference>